<dbReference type="PANTHER" id="PTHR31676:SF173">
    <property type="entry name" value="DUF538 DOMAIN-CONTAINING PROTEIN"/>
    <property type="match status" value="1"/>
</dbReference>
<dbReference type="EMBL" id="CAXHTB010000007">
    <property type="protein sequence ID" value="CAL0309685.1"/>
    <property type="molecule type" value="Genomic_DNA"/>
</dbReference>
<accession>A0AAV1WJZ6</accession>
<evidence type="ECO:0000313" key="1">
    <source>
        <dbReference type="EMBL" id="CAL0309685.1"/>
    </source>
</evidence>
<dbReference type="AlphaFoldDB" id="A0AAV1WJZ6"/>
<dbReference type="Pfam" id="PF04398">
    <property type="entry name" value="DUF538"/>
    <property type="match status" value="1"/>
</dbReference>
<proteinExistence type="predicted"/>
<name>A0AAV1WJZ6_LUPLU</name>
<dbReference type="Gene3D" id="2.30.240.10">
    <property type="entry name" value="At5g01610-like"/>
    <property type="match status" value="1"/>
</dbReference>
<organism evidence="1 2">
    <name type="scientific">Lupinus luteus</name>
    <name type="common">European yellow lupine</name>
    <dbReference type="NCBI Taxonomy" id="3873"/>
    <lineage>
        <taxon>Eukaryota</taxon>
        <taxon>Viridiplantae</taxon>
        <taxon>Streptophyta</taxon>
        <taxon>Embryophyta</taxon>
        <taxon>Tracheophyta</taxon>
        <taxon>Spermatophyta</taxon>
        <taxon>Magnoliopsida</taxon>
        <taxon>eudicotyledons</taxon>
        <taxon>Gunneridae</taxon>
        <taxon>Pentapetalae</taxon>
        <taxon>rosids</taxon>
        <taxon>fabids</taxon>
        <taxon>Fabales</taxon>
        <taxon>Fabaceae</taxon>
        <taxon>Papilionoideae</taxon>
        <taxon>50 kb inversion clade</taxon>
        <taxon>genistoids sensu lato</taxon>
        <taxon>core genistoids</taxon>
        <taxon>Genisteae</taxon>
        <taxon>Lupinus</taxon>
    </lineage>
</organism>
<dbReference type="InterPro" id="IPR007493">
    <property type="entry name" value="DUF538"/>
</dbReference>
<sequence length="154" mass="17066">MGTIFQPNPISSISILCSIIFILTSVTTQSLPFRRSQLSPYGFIGQFNIPRGILPRGATSYTFDNFTGQFTINLKEACTYKMQTFAVKFNTTITGIITKNNMSSLKGVQVRVAFWINIRKVSSIQMGVVKFEAGVIPIIVPAIFFKLSPPCIKS</sequence>
<reference evidence="1 2" key="1">
    <citation type="submission" date="2024-03" db="EMBL/GenBank/DDBJ databases">
        <authorList>
            <person name="Martinez-Hernandez J."/>
        </authorList>
    </citation>
    <scope>NUCLEOTIDE SEQUENCE [LARGE SCALE GENOMIC DNA]</scope>
</reference>
<protein>
    <submittedName>
        <fullName evidence="1">Uncharacterized protein</fullName>
    </submittedName>
</protein>
<gene>
    <name evidence="1" type="ORF">LLUT_LOCUS10745</name>
</gene>
<comment type="caution">
    <text evidence="1">The sequence shown here is derived from an EMBL/GenBank/DDBJ whole genome shotgun (WGS) entry which is preliminary data.</text>
</comment>
<dbReference type="Proteomes" id="UP001497480">
    <property type="component" value="Unassembled WGS sequence"/>
</dbReference>
<keyword evidence="2" id="KW-1185">Reference proteome</keyword>
<dbReference type="SUPFAM" id="SSF141562">
    <property type="entry name" value="At5g01610-like"/>
    <property type="match status" value="1"/>
</dbReference>
<dbReference type="PANTHER" id="PTHR31676">
    <property type="entry name" value="T31J12.3 PROTEIN-RELATED"/>
    <property type="match status" value="1"/>
</dbReference>
<evidence type="ECO:0000313" key="2">
    <source>
        <dbReference type="Proteomes" id="UP001497480"/>
    </source>
</evidence>
<dbReference type="InterPro" id="IPR036758">
    <property type="entry name" value="At5g01610-like"/>
</dbReference>